<dbReference type="GO" id="GO:0005524">
    <property type="term" value="F:ATP binding"/>
    <property type="evidence" value="ECO:0007669"/>
    <property type="project" value="UniProtKB-KW"/>
</dbReference>
<dbReference type="Proteomes" id="UP000271469">
    <property type="component" value="Chromosome"/>
</dbReference>
<evidence type="ECO:0000313" key="11">
    <source>
        <dbReference type="EMBL" id="AZG44725.1"/>
    </source>
</evidence>
<sequence>MLEELSIEGLGVIEQASAQFHPGFTVLTGETGAGKTMIVTSLHLLSGARADASRVRTGDSKATVEGRFRLTEPGATADADDDPVVVEILEASGADIDEDGTVIAVRSVGSDGRSRAHLGGRSVPVGVMGRLTNHLLTIHGQNDQLRLLKPEHQRAALDTFAGSTVATALRTYRTARDEWVTILDDLDARRTNYRELAQEADRLRFGIDEIAAVDPKPGEDNELAATIHRLSDLETVRAAGAQSQEIVVGDSDSVVEGLGRVRTILETSADETLRDLLPRVAEALTVVTDVGEELTSFLAGLPADAEELDKLLTRQSELKSLVRKYAPDIDGVIAWRNAAEDRLAEIDDPNRSITELENAALAAQGKVQEAATALRRRRKTAAKSMATKVSAELSGLAMGDAALAVEVGVDAAGDDDRLAIDVDGTRAHAGSGGADRVEFALLAHKGATPLPIARSASGGELSRVMLAMEVVLAAPTSGSIMVFDEVDAGVGGRAAVEIGRRLAGLARAHQVIVVTHLPQVAAFADNHLVIGKNSGGGRKNRPHTSTVRTLDRDERVAELARMLAGLGDSDTGRAHAEELLATAESEKVEATD</sequence>
<keyword evidence="12" id="KW-1185">Reference proteome</keyword>
<dbReference type="CDD" id="cd03241">
    <property type="entry name" value="ABC_RecN"/>
    <property type="match status" value="2"/>
</dbReference>
<dbReference type="InterPro" id="IPR027417">
    <property type="entry name" value="P-loop_NTPase"/>
</dbReference>
<dbReference type="PANTHER" id="PTHR11059">
    <property type="entry name" value="DNA REPAIR PROTEIN RECN"/>
    <property type="match status" value="1"/>
</dbReference>
<evidence type="ECO:0000256" key="3">
    <source>
        <dbReference type="ARBA" id="ARBA00021315"/>
    </source>
</evidence>
<evidence type="ECO:0000259" key="10">
    <source>
        <dbReference type="Pfam" id="PF02463"/>
    </source>
</evidence>
<comment type="similarity">
    <text evidence="2 9">Belongs to the RecN family.</text>
</comment>
<name>A0A3G8JJD4_9ACTN</name>
<keyword evidence="6" id="KW-0067">ATP-binding</keyword>
<evidence type="ECO:0000256" key="5">
    <source>
        <dbReference type="ARBA" id="ARBA00022763"/>
    </source>
</evidence>
<feature type="domain" description="RecF/RecN/SMC N-terminal" evidence="10">
    <location>
        <begin position="2"/>
        <end position="530"/>
    </location>
</feature>
<keyword evidence="7 9" id="KW-0234">DNA repair</keyword>
<dbReference type="FunFam" id="3.40.50.300:FF:000356">
    <property type="entry name" value="DNA repair protein RecN"/>
    <property type="match status" value="1"/>
</dbReference>
<dbReference type="Pfam" id="PF02463">
    <property type="entry name" value="SMC_N"/>
    <property type="match status" value="1"/>
</dbReference>
<dbReference type="FunFam" id="3.40.50.300:FF:000319">
    <property type="entry name" value="DNA repair protein RecN"/>
    <property type="match status" value="1"/>
</dbReference>
<dbReference type="InterPro" id="IPR004604">
    <property type="entry name" value="DNA_recomb/repair_RecN"/>
</dbReference>
<reference evidence="11 12" key="1">
    <citation type="submission" date="2018-11" db="EMBL/GenBank/DDBJ databases">
        <title>Gordonia insulae sp. nov., isolated from an island soil.</title>
        <authorList>
            <person name="Kim Y.S."/>
            <person name="Kim S.B."/>
        </authorList>
    </citation>
    <scope>NUCLEOTIDE SEQUENCE [LARGE SCALE GENOMIC DNA]</scope>
    <source>
        <strain evidence="11 12">MMS17-SY073</strain>
    </source>
</reference>
<evidence type="ECO:0000256" key="2">
    <source>
        <dbReference type="ARBA" id="ARBA00009441"/>
    </source>
</evidence>
<dbReference type="PIRSF" id="PIRSF003128">
    <property type="entry name" value="RecN"/>
    <property type="match status" value="1"/>
</dbReference>
<dbReference type="OrthoDB" id="9806954at2"/>
<dbReference type="NCBIfam" id="TIGR00634">
    <property type="entry name" value="recN"/>
    <property type="match status" value="1"/>
</dbReference>
<dbReference type="GO" id="GO:0006310">
    <property type="term" value="P:DNA recombination"/>
    <property type="evidence" value="ECO:0007669"/>
    <property type="project" value="InterPro"/>
</dbReference>
<dbReference type="RefSeq" id="WP_124707543.1">
    <property type="nucleotide sequence ID" value="NZ_CP033972.1"/>
</dbReference>
<dbReference type="Gene3D" id="3.40.50.300">
    <property type="entry name" value="P-loop containing nucleotide triphosphate hydrolases"/>
    <property type="match status" value="2"/>
</dbReference>
<evidence type="ECO:0000256" key="8">
    <source>
        <dbReference type="ARBA" id="ARBA00033408"/>
    </source>
</evidence>
<evidence type="ECO:0000256" key="4">
    <source>
        <dbReference type="ARBA" id="ARBA00022741"/>
    </source>
</evidence>
<keyword evidence="4" id="KW-0547">Nucleotide-binding</keyword>
<gene>
    <name evidence="11" type="primary">recN</name>
    <name evidence="11" type="ORF">D7316_01312</name>
</gene>
<dbReference type="SUPFAM" id="SSF52540">
    <property type="entry name" value="P-loop containing nucleoside triphosphate hydrolases"/>
    <property type="match status" value="2"/>
</dbReference>
<protein>
    <recommendedName>
        <fullName evidence="3 9">DNA repair protein RecN</fullName>
    </recommendedName>
    <alternativeName>
        <fullName evidence="8 9">Recombination protein N</fullName>
    </alternativeName>
</protein>
<accession>A0A3G8JJD4</accession>
<evidence type="ECO:0000256" key="9">
    <source>
        <dbReference type="PIRNR" id="PIRNR003128"/>
    </source>
</evidence>
<evidence type="ECO:0000256" key="1">
    <source>
        <dbReference type="ARBA" id="ARBA00003618"/>
    </source>
</evidence>
<comment type="function">
    <text evidence="1 9">May be involved in recombinational repair of damaged DNA.</text>
</comment>
<dbReference type="InterPro" id="IPR003395">
    <property type="entry name" value="RecF/RecN/SMC_N"/>
</dbReference>
<dbReference type="PANTHER" id="PTHR11059:SF0">
    <property type="entry name" value="DNA REPAIR PROTEIN RECN"/>
    <property type="match status" value="1"/>
</dbReference>
<dbReference type="GO" id="GO:0006281">
    <property type="term" value="P:DNA repair"/>
    <property type="evidence" value="ECO:0007669"/>
    <property type="project" value="UniProtKB-KW"/>
</dbReference>
<evidence type="ECO:0000313" key="12">
    <source>
        <dbReference type="Proteomes" id="UP000271469"/>
    </source>
</evidence>
<organism evidence="11 12">
    <name type="scientific">Gordonia insulae</name>
    <dbReference type="NCBI Taxonomy" id="2420509"/>
    <lineage>
        <taxon>Bacteria</taxon>
        <taxon>Bacillati</taxon>
        <taxon>Actinomycetota</taxon>
        <taxon>Actinomycetes</taxon>
        <taxon>Mycobacteriales</taxon>
        <taxon>Gordoniaceae</taxon>
        <taxon>Gordonia</taxon>
    </lineage>
</organism>
<dbReference type="KEGG" id="gom:D7316_01312"/>
<dbReference type="GO" id="GO:0043590">
    <property type="term" value="C:bacterial nucleoid"/>
    <property type="evidence" value="ECO:0007669"/>
    <property type="project" value="TreeGrafter"/>
</dbReference>
<dbReference type="EMBL" id="CP033972">
    <property type="protein sequence ID" value="AZG44725.1"/>
    <property type="molecule type" value="Genomic_DNA"/>
</dbReference>
<dbReference type="GO" id="GO:0009432">
    <property type="term" value="P:SOS response"/>
    <property type="evidence" value="ECO:0007669"/>
    <property type="project" value="TreeGrafter"/>
</dbReference>
<keyword evidence="5 9" id="KW-0227">DNA damage</keyword>
<evidence type="ECO:0000256" key="6">
    <source>
        <dbReference type="ARBA" id="ARBA00022840"/>
    </source>
</evidence>
<proteinExistence type="inferred from homology"/>
<evidence type="ECO:0000256" key="7">
    <source>
        <dbReference type="ARBA" id="ARBA00023204"/>
    </source>
</evidence>
<dbReference type="AlphaFoldDB" id="A0A3G8JJD4"/>